<evidence type="ECO:0000256" key="1">
    <source>
        <dbReference type="ARBA" id="ARBA00022884"/>
    </source>
</evidence>
<dbReference type="PANTHER" id="PTHR23003">
    <property type="entry name" value="RNA RECOGNITION MOTIF RRM DOMAIN CONTAINING PROTEIN"/>
    <property type="match status" value="1"/>
</dbReference>
<sequence length="555" mass="62974">MGKAESSNGANNYSFGAYVRMHGIGNIGLVITEDKLRNLFGSKGTITDIQLKYTADGKFRQFCFIGYQSEDDAQQAINFFNNTCIQTNRIRVELCANLGSADKPQAWSKYTKGNKKEVDVEKKNKSTVLEVKQKEKSQSKLDEIIGKHKDDPEFQEFMKAHESKRSLWANDAAESVSNEKNKKETDSDKDELEEENLENKSENTNNDEQVSEFENEKKLAEKAISDLDYMKSLMVSSETGKASVKTKQSNIDLFTIKIHDVPYKIKRQEIIKFFKPLKPYSVRLPSKVHGFCYVGFKTEKDMAKAMAKHKSFIKGKQVFFSDFTEKNKISKMKQEVNYDNEIKEKTRNNPKWKAQELSISNEEDISESGKIFFRNLAYTVCEEDLQKLFEQYGPVAELFLPVDNVTRQIKGFGTVTFLMPEHAVQAFNKLDGTTFHGRLLHLIPAKSSNADQELNEDDSSLNFKQKKALKLKKNAQNSINWNTLFMGANVVAEILAKKMGISKQGILDTNEGGSSGAVRIALGETQIAIEMKKFLEDNGVKVNAFDTQNAKRSKR</sequence>
<dbReference type="FunFam" id="3.30.70.330:FF:001065">
    <property type="entry name" value="Predicted protein"/>
    <property type="match status" value="1"/>
</dbReference>
<dbReference type="GO" id="GO:0005634">
    <property type="term" value="C:nucleus"/>
    <property type="evidence" value="ECO:0007669"/>
    <property type="project" value="TreeGrafter"/>
</dbReference>
<keyword evidence="6" id="KW-1185">Reference proteome</keyword>
<dbReference type="AlphaFoldDB" id="A0A4C1TNE6"/>
<dbReference type="GO" id="GO:0005737">
    <property type="term" value="C:cytoplasm"/>
    <property type="evidence" value="ECO:0007669"/>
    <property type="project" value="TreeGrafter"/>
</dbReference>
<evidence type="ECO:0000313" key="6">
    <source>
        <dbReference type="Proteomes" id="UP000299102"/>
    </source>
</evidence>
<reference evidence="5 6" key="1">
    <citation type="journal article" date="2019" name="Commun. Biol.">
        <title>The bagworm genome reveals a unique fibroin gene that provides high tensile strength.</title>
        <authorList>
            <person name="Kono N."/>
            <person name="Nakamura H."/>
            <person name="Ohtoshi R."/>
            <person name="Tomita M."/>
            <person name="Numata K."/>
            <person name="Arakawa K."/>
        </authorList>
    </citation>
    <scope>NUCLEOTIDE SEQUENCE [LARGE SCALE GENOMIC DNA]</scope>
</reference>
<dbReference type="SUPFAM" id="SSF54928">
    <property type="entry name" value="RNA-binding domain, RBD"/>
    <property type="match status" value="3"/>
</dbReference>
<feature type="compositionally biased region" description="Acidic residues" evidence="3">
    <location>
        <begin position="187"/>
        <end position="196"/>
    </location>
</feature>
<dbReference type="STRING" id="151549.A0A4C1TNE6"/>
<dbReference type="FunFam" id="3.30.70.330:FF:000738">
    <property type="entry name" value="RNA-binding motif protein 19"/>
    <property type="match status" value="1"/>
</dbReference>
<dbReference type="GO" id="GO:0003729">
    <property type="term" value="F:mRNA binding"/>
    <property type="evidence" value="ECO:0007669"/>
    <property type="project" value="TreeGrafter"/>
</dbReference>
<evidence type="ECO:0000256" key="3">
    <source>
        <dbReference type="SAM" id="MobiDB-lite"/>
    </source>
</evidence>
<dbReference type="OrthoDB" id="439639at2759"/>
<dbReference type="PANTHER" id="PTHR23003:SF58">
    <property type="entry name" value="RNA-BINDING PROTEIN 19-LIKE PROTEIN-RELATED"/>
    <property type="match status" value="1"/>
</dbReference>
<feature type="compositionally biased region" description="Basic and acidic residues" evidence="3">
    <location>
        <begin position="177"/>
        <end position="186"/>
    </location>
</feature>
<protein>
    <submittedName>
        <fullName evidence="5">Probable RNA-binding protein 19</fullName>
    </submittedName>
</protein>
<gene>
    <name evidence="5" type="primary">Rbm19</name>
    <name evidence="5" type="ORF">EVAR_74131_1</name>
</gene>
<evidence type="ECO:0000256" key="2">
    <source>
        <dbReference type="PROSITE-ProRule" id="PRU00176"/>
    </source>
</evidence>
<dbReference type="InterPro" id="IPR000504">
    <property type="entry name" value="RRM_dom"/>
</dbReference>
<dbReference type="Proteomes" id="UP000299102">
    <property type="component" value="Unassembled WGS sequence"/>
</dbReference>
<accession>A0A4C1TNE6</accession>
<dbReference type="SMART" id="SM00360">
    <property type="entry name" value="RRM"/>
    <property type="match status" value="3"/>
</dbReference>
<feature type="domain" description="RRM" evidence="4">
    <location>
        <begin position="369"/>
        <end position="447"/>
    </location>
</feature>
<dbReference type="InterPro" id="IPR035979">
    <property type="entry name" value="RBD_domain_sf"/>
</dbReference>
<dbReference type="PROSITE" id="PS50102">
    <property type="entry name" value="RRM"/>
    <property type="match status" value="2"/>
</dbReference>
<dbReference type="EMBL" id="BGZK01005705">
    <property type="protein sequence ID" value="GBP15138.1"/>
    <property type="molecule type" value="Genomic_DNA"/>
</dbReference>
<comment type="caution">
    <text evidence="5">The sequence shown here is derived from an EMBL/GenBank/DDBJ whole genome shotgun (WGS) entry which is preliminary data.</text>
</comment>
<dbReference type="Gene3D" id="3.30.70.330">
    <property type="match status" value="3"/>
</dbReference>
<dbReference type="Pfam" id="PF00076">
    <property type="entry name" value="RRM_1"/>
    <property type="match status" value="3"/>
</dbReference>
<feature type="domain" description="RRM" evidence="4">
    <location>
        <begin position="24"/>
        <end position="97"/>
    </location>
</feature>
<dbReference type="GO" id="GO:1990904">
    <property type="term" value="C:ribonucleoprotein complex"/>
    <property type="evidence" value="ECO:0007669"/>
    <property type="project" value="TreeGrafter"/>
</dbReference>
<organism evidence="5 6">
    <name type="scientific">Eumeta variegata</name>
    <name type="common">Bagworm moth</name>
    <name type="synonym">Eumeta japonica</name>
    <dbReference type="NCBI Taxonomy" id="151549"/>
    <lineage>
        <taxon>Eukaryota</taxon>
        <taxon>Metazoa</taxon>
        <taxon>Ecdysozoa</taxon>
        <taxon>Arthropoda</taxon>
        <taxon>Hexapoda</taxon>
        <taxon>Insecta</taxon>
        <taxon>Pterygota</taxon>
        <taxon>Neoptera</taxon>
        <taxon>Endopterygota</taxon>
        <taxon>Lepidoptera</taxon>
        <taxon>Glossata</taxon>
        <taxon>Ditrysia</taxon>
        <taxon>Tineoidea</taxon>
        <taxon>Psychidae</taxon>
        <taxon>Oiketicinae</taxon>
        <taxon>Eumeta</taxon>
    </lineage>
</organism>
<dbReference type="InterPro" id="IPR050374">
    <property type="entry name" value="RRT5_SRSF_SR"/>
</dbReference>
<feature type="region of interest" description="Disordered" evidence="3">
    <location>
        <begin position="170"/>
        <end position="215"/>
    </location>
</feature>
<dbReference type="InterPro" id="IPR012677">
    <property type="entry name" value="Nucleotide-bd_a/b_plait_sf"/>
</dbReference>
<proteinExistence type="predicted"/>
<keyword evidence="1 2" id="KW-0694">RNA-binding</keyword>
<evidence type="ECO:0000313" key="5">
    <source>
        <dbReference type="EMBL" id="GBP15138.1"/>
    </source>
</evidence>
<name>A0A4C1TNE6_EUMVA</name>
<evidence type="ECO:0000259" key="4">
    <source>
        <dbReference type="PROSITE" id="PS50102"/>
    </source>
</evidence>